<evidence type="ECO:0000313" key="1">
    <source>
        <dbReference type="EMBL" id="KAE8728380.1"/>
    </source>
</evidence>
<dbReference type="PANTHER" id="PTHR33592">
    <property type="entry name" value="TRANSMEMBRANE PROTEIN"/>
    <property type="match status" value="1"/>
</dbReference>
<proteinExistence type="predicted"/>
<accession>A0A6A3CGJ6</accession>
<name>A0A6A3CGJ6_HIBSY</name>
<organism evidence="1 2">
    <name type="scientific">Hibiscus syriacus</name>
    <name type="common">Rose of Sharon</name>
    <dbReference type="NCBI Taxonomy" id="106335"/>
    <lineage>
        <taxon>Eukaryota</taxon>
        <taxon>Viridiplantae</taxon>
        <taxon>Streptophyta</taxon>
        <taxon>Embryophyta</taxon>
        <taxon>Tracheophyta</taxon>
        <taxon>Spermatophyta</taxon>
        <taxon>Magnoliopsida</taxon>
        <taxon>eudicotyledons</taxon>
        <taxon>Gunneridae</taxon>
        <taxon>Pentapetalae</taxon>
        <taxon>rosids</taxon>
        <taxon>malvids</taxon>
        <taxon>Malvales</taxon>
        <taxon>Malvaceae</taxon>
        <taxon>Malvoideae</taxon>
        <taxon>Hibiscus</taxon>
    </lineage>
</organism>
<gene>
    <name evidence="1" type="ORF">F3Y22_tig00004502pilonHSYRG00031</name>
</gene>
<evidence type="ECO:0000313" key="2">
    <source>
        <dbReference type="Proteomes" id="UP000436088"/>
    </source>
</evidence>
<keyword evidence="2" id="KW-1185">Reference proteome</keyword>
<dbReference type="PANTHER" id="PTHR33592:SF10">
    <property type="entry name" value="TRANSMEMBRANE PROTEIN"/>
    <property type="match status" value="1"/>
</dbReference>
<sequence length="100" mass="10918">MGVLKQTSVFKISLLITFLFISFTARLGAAIRPWHWQGEQLFRQVLPDFRSLQRGPVPPSGPSSCTNIPGRSGRCINGINVAGHLLHSPPVFEGTTSMGE</sequence>
<reference evidence="1" key="1">
    <citation type="submission" date="2019-09" db="EMBL/GenBank/DDBJ databases">
        <title>Draft genome information of white flower Hibiscus syriacus.</title>
        <authorList>
            <person name="Kim Y.-M."/>
        </authorList>
    </citation>
    <scope>NUCLEOTIDE SEQUENCE [LARGE SCALE GENOMIC DNA]</scope>
    <source>
        <strain evidence="1">YM2019G1</strain>
    </source>
</reference>
<comment type="caution">
    <text evidence="1">The sequence shown here is derived from an EMBL/GenBank/DDBJ whole genome shotgun (WGS) entry which is preliminary data.</text>
</comment>
<dbReference type="EMBL" id="VEPZ02000267">
    <property type="protein sequence ID" value="KAE8728380.1"/>
    <property type="molecule type" value="Genomic_DNA"/>
</dbReference>
<protein>
    <submittedName>
        <fullName evidence="1">Uncharacterized protein</fullName>
    </submittedName>
</protein>
<dbReference type="AlphaFoldDB" id="A0A6A3CGJ6"/>
<dbReference type="Proteomes" id="UP000436088">
    <property type="component" value="Unassembled WGS sequence"/>
</dbReference>